<name>A0A7K1YD02_9SPHI</name>
<dbReference type="GO" id="GO:0005737">
    <property type="term" value="C:cytoplasm"/>
    <property type="evidence" value="ECO:0007669"/>
    <property type="project" value="TreeGrafter"/>
</dbReference>
<evidence type="ECO:0000313" key="9">
    <source>
        <dbReference type="Proteomes" id="UP000466586"/>
    </source>
</evidence>
<dbReference type="AlphaFoldDB" id="A0A7K1YD02"/>
<keyword evidence="6" id="KW-0106">Calcium</keyword>
<gene>
    <name evidence="8" type="ORF">GS399_13175</name>
</gene>
<keyword evidence="3" id="KW-0479">Metal-binding</keyword>
<reference evidence="8 9" key="1">
    <citation type="submission" date="2019-11" db="EMBL/GenBank/DDBJ databases">
        <title>Pedobacter sp. HMF7647 Genome sequencing and assembly.</title>
        <authorList>
            <person name="Kang H."/>
            <person name="Kim H."/>
            <person name="Joh K."/>
        </authorList>
    </citation>
    <scope>NUCLEOTIDE SEQUENCE [LARGE SCALE GENOMIC DNA]</scope>
    <source>
        <strain evidence="8 9">HMF7647</strain>
    </source>
</reference>
<comment type="similarity">
    <text evidence="2">Belongs to the sulfatase family.</text>
</comment>
<evidence type="ECO:0000256" key="2">
    <source>
        <dbReference type="ARBA" id="ARBA00008779"/>
    </source>
</evidence>
<organism evidence="8 9">
    <name type="scientific">Hufsiella arboris</name>
    <dbReference type="NCBI Taxonomy" id="2695275"/>
    <lineage>
        <taxon>Bacteria</taxon>
        <taxon>Pseudomonadati</taxon>
        <taxon>Bacteroidota</taxon>
        <taxon>Sphingobacteriia</taxon>
        <taxon>Sphingobacteriales</taxon>
        <taxon>Sphingobacteriaceae</taxon>
        <taxon>Hufsiella</taxon>
    </lineage>
</organism>
<dbReference type="Gene3D" id="3.40.720.10">
    <property type="entry name" value="Alkaline Phosphatase, subunit A"/>
    <property type="match status" value="1"/>
</dbReference>
<protein>
    <submittedName>
        <fullName evidence="8">Sulfatase-like hydrolase/transferase</fullName>
    </submittedName>
</protein>
<comment type="cofactor">
    <cofactor evidence="1">
        <name>Ca(2+)</name>
        <dbReference type="ChEBI" id="CHEBI:29108"/>
    </cofactor>
</comment>
<dbReference type="GO" id="GO:0016740">
    <property type="term" value="F:transferase activity"/>
    <property type="evidence" value="ECO:0007669"/>
    <property type="project" value="UniProtKB-KW"/>
</dbReference>
<evidence type="ECO:0000259" key="7">
    <source>
        <dbReference type="Pfam" id="PF00884"/>
    </source>
</evidence>
<keyword evidence="8" id="KW-0808">Transferase</keyword>
<dbReference type="CDD" id="cd16030">
    <property type="entry name" value="iduronate-2-sulfatase"/>
    <property type="match status" value="1"/>
</dbReference>
<dbReference type="InterPro" id="IPR035874">
    <property type="entry name" value="IDS"/>
</dbReference>
<evidence type="ECO:0000256" key="1">
    <source>
        <dbReference type="ARBA" id="ARBA00001913"/>
    </source>
</evidence>
<accession>A0A7K1YD02</accession>
<proteinExistence type="inferred from homology"/>
<dbReference type="InterPro" id="IPR000917">
    <property type="entry name" value="Sulfatase_N"/>
</dbReference>
<keyword evidence="4" id="KW-0732">Signal</keyword>
<dbReference type="PANTHER" id="PTHR45953">
    <property type="entry name" value="IDURONATE 2-SULFATASE"/>
    <property type="match status" value="1"/>
</dbReference>
<dbReference type="GO" id="GO:0046872">
    <property type="term" value="F:metal ion binding"/>
    <property type="evidence" value="ECO:0007669"/>
    <property type="project" value="UniProtKB-KW"/>
</dbReference>
<evidence type="ECO:0000256" key="3">
    <source>
        <dbReference type="ARBA" id="ARBA00022723"/>
    </source>
</evidence>
<keyword evidence="5 8" id="KW-0378">Hydrolase</keyword>
<dbReference type="Proteomes" id="UP000466586">
    <property type="component" value="Unassembled WGS sequence"/>
</dbReference>
<evidence type="ECO:0000256" key="6">
    <source>
        <dbReference type="ARBA" id="ARBA00022837"/>
    </source>
</evidence>
<dbReference type="InterPro" id="IPR017850">
    <property type="entry name" value="Alkaline_phosphatase_core_sf"/>
</dbReference>
<evidence type="ECO:0000256" key="5">
    <source>
        <dbReference type="ARBA" id="ARBA00022801"/>
    </source>
</evidence>
<dbReference type="Pfam" id="PF00884">
    <property type="entry name" value="Sulfatase"/>
    <property type="match status" value="1"/>
</dbReference>
<comment type="caution">
    <text evidence="8">The sequence shown here is derived from an EMBL/GenBank/DDBJ whole genome shotgun (WGS) entry which is preliminary data.</text>
</comment>
<evidence type="ECO:0000256" key="4">
    <source>
        <dbReference type="ARBA" id="ARBA00022729"/>
    </source>
</evidence>
<sequence>MLTYTKHFLNRRSCKQQRKFWTRIILFGCLSVAARSTFAQQKKNVLFIVVDDLRPALSCYGDALSLSPHIDRLAENGVVFNQAYCQQAVCAPSRASLMTGKKPDNTRVWNLTTHFRKALPDVVTLPQYFKNNGYYTRQIGKIYHDPKDAQDPPSWSVAELFAVTSKLGKYVLDSNLQKADKATAMEQADVPDSAYIDGMVADAATEELRNMGSKPFFLAVGFRRPHLPYSVPLSYWKKNAAKKIILSPDTALATGVPSYSLHNSVELRGYTDIPDFGPINDSLASELIKGYYTSISYVDNQIGKVLDELKRLNLDKNTIVILLGDHGFHLGEHGLWGKTTNSKIDTQVPLVISVPSKKKNPGYSDEVVQLVDLYATLSDLCNLPPPQTDGTSFANVLRGKPFSGKGVAFSQFPDDMKFDKQPKVMGYAIHSVHYGYTEWVELQTGKVLARELYDYDSDPGENVNVSESPKYQKQIKKFHDQIKSYRN</sequence>
<feature type="domain" description="Sulfatase N-terminal" evidence="7">
    <location>
        <begin position="43"/>
        <end position="381"/>
    </location>
</feature>
<keyword evidence="9" id="KW-1185">Reference proteome</keyword>
<dbReference type="EMBL" id="WVHT01000006">
    <property type="protein sequence ID" value="MXV51928.1"/>
    <property type="molecule type" value="Genomic_DNA"/>
</dbReference>
<evidence type="ECO:0000313" key="8">
    <source>
        <dbReference type="EMBL" id="MXV51928.1"/>
    </source>
</evidence>
<dbReference type="RefSeq" id="WP_160845114.1">
    <property type="nucleotide sequence ID" value="NZ_WVHT01000006.1"/>
</dbReference>
<dbReference type="GO" id="GO:0004423">
    <property type="term" value="F:iduronate-2-sulfatase activity"/>
    <property type="evidence" value="ECO:0007669"/>
    <property type="project" value="InterPro"/>
</dbReference>
<dbReference type="PANTHER" id="PTHR45953:SF1">
    <property type="entry name" value="IDURONATE 2-SULFATASE"/>
    <property type="match status" value="1"/>
</dbReference>
<dbReference type="InterPro" id="IPR024607">
    <property type="entry name" value="Sulfatase_CS"/>
</dbReference>
<dbReference type="PROSITE" id="PS00523">
    <property type="entry name" value="SULFATASE_1"/>
    <property type="match status" value="1"/>
</dbReference>
<dbReference type="SUPFAM" id="SSF53649">
    <property type="entry name" value="Alkaline phosphatase-like"/>
    <property type="match status" value="1"/>
</dbReference>
<dbReference type="PROSITE" id="PS00149">
    <property type="entry name" value="SULFATASE_2"/>
    <property type="match status" value="1"/>
</dbReference>